<feature type="compositionally biased region" description="Basic and acidic residues" evidence="1">
    <location>
        <begin position="173"/>
        <end position="188"/>
    </location>
</feature>
<feature type="compositionally biased region" description="Polar residues" evidence="1">
    <location>
        <begin position="311"/>
        <end position="322"/>
    </location>
</feature>
<feature type="region of interest" description="Disordered" evidence="1">
    <location>
        <begin position="454"/>
        <end position="474"/>
    </location>
</feature>
<feature type="compositionally biased region" description="Basic residues" evidence="1">
    <location>
        <begin position="456"/>
        <end position="470"/>
    </location>
</feature>
<feature type="region of interest" description="Disordered" evidence="1">
    <location>
        <begin position="308"/>
        <end position="341"/>
    </location>
</feature>
<sequence length="491" mass="55831">MNRTGCNPPKRRQPYYWSLRDAQSQYWSRLTQKSSNSGLPLQAEAKSNSDILHSKEAYTGPRQEICKTDCVNQLQKSEDVKDLASQDNLNANQDILCKQKSELCNPETPKYIKSTMQISLRKYCNNCNETANSNARNEGKSLLKYDKPDIIREDKSPHASETSSNCLSNQNKGSDKCSRNIHENDGSHKSPSNLNDAKPICICESDNFNESLNYLNKTATQPLENTTEGMDTCQKYGSGHFSPKLANVTNCTNDLLDFKLSANYQIENVNNKHIMDTCSRQPETSERIMEIRKQNEFIENLKKSLMEFENSETSQESFQNSEDSGRLSGWENNSKSQTLVDNQDDMGQSFEAYNTIFKNIRMNSYSEQSYIKNHKRSLSEADHLRNYVIHENSPSEEVSPSEKSFCHGKYFKKMNIGRQATLLNTSFQSKTTENNGLINIVRSLADIEIKMDTKKGGSKKYRKRKPKSKKTCSSTSTIKSLVNSSIRGVCH</sequence>
<gene>
    <name evidence="2" type="ORF">ECRASSUSDP1_LOCUS8108</name>
</gene>
<feature type="compositionally biased region" description="Polar residues" evidence="1">
    <location>
        <begin position="330"/>
        <end position="341"/>
    </location>
</feature>
<feature type="region of interest" description="Disordered" evidence="1">
    <location>
        <begin position="154"/>
        <end position="192"/>
    </location>
</feature>
<comment type="caution">
    <text evidence="2">The sequence shown here is derived from an EMBL/GenBank/DDBJ whole genome shotgun (WGS) entry which is preliminary data.</text>
</comment>
<keyword evidence="3" id="KW-1185">Reference proteome</keyword>
<feature type="compositionally biased region" description="Polar residues" evidence="1">
    <location>
        <begin position="159"/>
        <end position="172"/>
    </location>
</feature>
<protein>
    <submittedName>
        <fullName evidence="2">Uncharacterized protein</fullName>
    </submittedName>
</protein>
<evidence type="ECO:0000256" key="1">
    <source>
        <dbReference type="SAM" id="MobiDB-lite"/>
    </source>
</evidence>
<dbReference type="EMBL" id="CAMPGE010007917">
    <property type="protein sequence ID" value="CAI2366834.1"/>
    <property type="molecule type" value="Genomic_DNA"/>
</dbReference>
<evidence type="ECO:0000313" key="2">
    <source>
        <dbReference type="EMBL" id="CAI2366834.1"/>
    </source>
</evidence>
<proteinExistence type="predicted"/>
<evidence type="ECO:0000313" key="3">
    <source>
        <dbReference type="Proteomes" id="UP001295684"/>
    </source>
</evidence>
<dbReference type="AlphaFoldDB" id="A0AAD1X8A3"/>
<organism evidence="2 3">
    <name type="scientific">Euplotes crassus</name>
    <dbReference type="NCBI Taxonomy" id="5936"/>
    <lineage>
        <taxon>Eukaryota</taxon>
        <taxon>Sar</taxon>
        <taxon>Alveolata</taxon>
        <taxon>Ciliophora</taxon>
        <taxon>Intramacronucleata</taxon>
        <taxon>Spirotrichea</taxon>
        <taxon>Hypotrichia</taxon>
        <taxon>Euplotida</taxon>
        <taxon>Euplotidae</taxon>
        <taxon>Moneuplotes</taxon>
    </lineage>
</organism>
<dbReference type="Proteomes" id="UP001295684">
    <property type="component" value="Unassembled WGS sequence"/>
</dbReference>
<reference evidence="2" key="1">
    <citation type="submission" date="2023-07" db="EMBL/GenBank/DDBJ databases">
        <authorList>
            <consortium name="AG Swart"/>
            <person name="Singh M."/>
            <person name="Singh A."/>
            <person name="Seah K."/>
            <person name="Emmerich C."/>
        </authorList>
    </citation>
    <scope>NUCLEOTIDE SEQUENCE</scope>
    <source>
        <strain evidence="2">DP1</strain>
    </source>
</reference>
<accession>A0AAD1X8A3</accession>
<name>A0AAD1X8A3_EUPCR</name>